<sequence>MSPAAEATDTGRDQSSEHPPVRRRVYEEWKGEEVFFCSGRCMAGPSWKSVVGTTVMLLVPSGVFWGLVVPKFLSSPGLAAALWAVSLTLVSLSMAFLFTTACIDPGVLPRNPGPDPEWLAGRRPRTAEVMVNGHKVVLRYNETCGFYQPPRAHHCSVNDNCIERFDHHCPWVGTTIGVRNYRFFLLFVFTTTLLCLFVLAICLYQLFFLEAQLSEESDGSGSVWLEVIKQSIAALIIMVYCFVLFWFVGGLSLFHTYLVSTNQTTYENFRYSHDGRVNPYNRGCRANCAEVFCRRLPKSKVNRRAYADEVVFEPPRIEGLTFASPGVNADGHVRGASNGHRALQNGAVAASTVGPPGVEVEMLRQGGSRPLRGGSSS</sequence>
<dbReference type="Pfam" id="PF01529">
    <property type="entry name" value="DHHC"/>
    <property type="match status" value="1"/>
</dbReference>
<evidence type="ECO:0000256" key="4">
    <source>
        <dbReference type="ARBA" id="ARBA00022692"/>
    </source>
</evidence>
<evidence type="ECO:0000256" key="6">
    <source>
        <dbReference type="ARBA" id="ARBA00023136"/>
    </source>
</evidence>
<evidence type="ECO:0000256" key="10">
    <source>
        <dbReference type="ARBA" id="ARBA00048048"/>
    </source>
</evidence>
<evidence type="ECO:0000313" key="14">
    <source>
        <dbReference type="EMBL" id="JAC76908.1"/>
    </source>
</evidence>
<comment type="catalytic activity">
    <reaction evidence="10 11">
        <text>L-cysteinyl-[protein] + hexadecanoyl-CoA = S-hexadecanoyl-L-cysteinyl-[protein] + CoA</text>
        <dbReference type="Rhea" id="RHEA:36683"/>
        <dbReference type="Rhea" id="RHEA-COMP:10131"/>
        <dbReference type="Rhea" id="RHEA-COMP:11032"/>
        <dbReference type="ChEBI" id="CHEBI:29950"/>
        <dbReference type="ChEBI" id="CHEBI:57287"/>
        <dbReference type="ChEBI" id="CHEBI:57379"/>
        <dbReference type="ChEBI" id="CHEBI:74151"/>
        <dbReference type="EC" id="2.3.1.225"/>
    </reaction>
</comment>
<feature type="region of interest" description="Disordered" evidence="12">
    <location>
        <begin position="1"/>
        <end position="23"/>
    </location>
</feature>
<proteinExistence type="inferred from homology"/>
<evidence type="ECO:0000259" key="13">
    <source>
        <dbReference type="Pfam" id="PF01529"/>
    </source>
</evidence>
<dbReference type="GO" id="GO:0005783">
    <property type="term" value="C:endoplasmic reticulum"/>
    <property type="evidence" value="ECO:0007669"/>
    <property type="project" value="TreeGrafter"/>
</dbReference>
<evidence type="ECO:0000256" key="7">
    <source>
        <dbReference type="ARBA" id="ARBA00023139"/>
    </source>
</evidence>
<protein>
    <recommendedName>
        <fullName evidence="11">S-acyltransferase</fullName>
        <ecNumber evidence="11">2.3.1.225</ecNumber>
    </recommendedName>
    <alternativeName>
        <fullName evidence="11">Palmitoyltransferase</fullName>
    </alternativeName>
</protein>
<keyword evidence="3 11" id="KW-0808">Transferase</keyword>
<dbReference type="PANTHER" id="PTHR22883">
    <property type="entry name" value="ZINC FINGER DHHC DOMAIN CONTAINING PROTEIN"/>
    <property type="match status" value="1"/>
</dbReference>
<gene>
    <name evidence="14" type="primary">ZDHHC14</name>
    <name evidence="14" type="ORF">TSPGSL018_18944</name>
</gene>
<feature type="transmembrane region" description="Helical" evidence="11">
    <location>
        <begin position="80"/>
        <end position="103"/>
    </location>
</feature>
<dbReference type="AlphaFoldDB" id="A0A061RY60"/>
<comment type="similarity">
    <text evidence="2 11">Belongs to the DHHC palmitoyltransferase family.</text>
</comment>
<dbReference type="InterPro" id="IPR039859">
    <property type="entry name" value="PFA4/ZDH16/20/ERF2-like"/>
</dbReference>
<keyword evidence="9 11" id="KW-0012">Acyltransferase</keyword>
<feature type="compositionally biased region" description="Basic and acidic residues" evidence="12">
    <location>
        <begin position="9"/>
        <end position="23"/>
    </location>
</feature>
<evidence type="ECO:0000256" key="12">
    <source>
        <dbReference type="SAM" id="MobiDB-lite"/>
    </source>
</evidence>
<evidence type="ECO:0000256" key="3">
    <source>
        <dbReference type="ARBA" id="ARBA00022679"/>
    </source>
</evidence>
<dbReference type="EMBL" id="GBEZ01008643">
    <property type="protein sequence ID" value="JAC76908.1"/>
    <property type="molecule type" value="Transcribed_RNA"/>
</dbReference>
<evidence type="ECO:0000256" key="5">
    <source>
        <dbReference type="ARBA" id="ARBA00022989"/>
    </source>
</evidence>
<comment type="domain">
    <text evidence="11">The DHHC domain is required for palmitoyltransferase activity.</text>
</comment>
<evidence type="ECO:0000256" key="11">
    <source>
        <dbReference type="RuleBase" id="RU079119"/>
    </source>
</evidence>
<dbReference type="GO" id="GO:0019706">
    <property type="term" value="F:protein-cysteine S-palmitoyltransferase activity"/>
    <property type="evidence" value="ECO:0007669"/>
    <property type="project" value="UniProtKB-EC"/>
</dbReference>
<name>A0A061RY60_9CHLO</name>
<dbReference type="GO" id="GO:0006612">
    <property type="term" value="P:protein targeting to membrane"/>
    <property type="evidence" value="ECO:0007669"/>
    <property type="project" value="TreeGrafter"/>
</dbReference>
<dbReference type="PANTHER" id="PTHR22883:SF43">
    <property type="entry name" value="PALMITOYLTRANSFERASE APP"/>
    <property type="match status" value="1"/>
</dbReference>
<evidence type="ECO:0000256" key="9">
    <source>
        <dbReference type="ARBA" id="ARBA00023315"/>
    </source>
</evidence>
<organism evidence="14">
    <name type="scientific">Tetraselmis sp. GSL018</name>
    <dbReference type="NCBI Taxonomy" id="582737"/>
    <lineage>
        <taxon>Eukaryota</taxon>
        <taxon>Viridiplantae</taxon>
        <taxon>Chlorophyta</taxon>
        <taxon>core chlorophytes</taxon>
        <taxon>Chlorodendrophyceae</taxon>
        <taxon>Chlorodendrales</taxon>
        <taxon>Chlorodendraceae</taxon>
        <taxon>Tetraselmis</taxon>
    </lineage>
</organism>
<evidence type="ECO:0000256" key="2">
    <source>
        <dbReference type="ARBA" id="ARBA00008574"/>
    </source>
</evidence>
<dbReference type="PROSITE" id="PS50216">
    <property type="entry name" value="DHHC"/>
    <property type="match status" value="1"/>
</dbReference>
<keyword evidence="8" id="KW-0449">Lipoprotein</keyword>
<feature type="transmembrane region" description="Helical" evidence="11">
    <location>
        <begin position="183"/>
        <end position="207"/>
    </location>
</feature>
<keyword evidence="4 11" id="KW-0812">Transmembrane</keyword>
<dbReference type="InterPro" id="IPR001594">
    <property type="entry name" value="Palmitoyltrfase_DHHC"/>
</dbReference>
<comment type="subcellular location">
    <subcellularLocation>
        <location evidence="1">Endomembrane system</location>
        <topology evidence="1">Multi-pass membrane protein</topology>
    </subcellularLocation>
</comment>
<reference evidence="14" key="1">
    <citation type="submission" date="2014-05" db="EMBL/GenBank/DDBJ databases">
        <title>The transcriptome of the halophilic microalga Tetraselmis sp. GSL018 isolated from the Great Salt Lake, Utah.</title>
        <authorList>
            <person name="Jinkerson R.E."/>
            <person name="D'Adamo S."/>
            <person name="Posewitz M.C."/>
        </authorList>
    </citation>
    <scope>NUCLEOTIDE SEQUENCE</scope>
    <source>
        <strain evidence="14">GSL018</strain>
    </source>
</reference>
<accession>A0A061RY60</accession>
<dbReference type="GO" id="GO:0005794">
    <property type="term" value="C:Golgi apparatus"/>
    <property type="evidence" value="ECO:0007669"/>
    <property type="project" value="TreeGrafter"/>
</dbReference>
<evidence type="ECO:0000256" key="1">
    <source>
        <dbReference type="ARBA" id="ARBA00004127"/>
    </source>
</evidence>
<feature type="transmembrane region" description="Helical" evidence="11">
    <location>
        <begin position="50"/>
        <end position="68"/>
    </location>
</feature>
<feature type="domain" description="Palmitoyltransferase DHHC" evidence="13">
    <location>
        <begin position="139"/>
        <end position="270"/>
    </location>
</feature>
<keyword evidence="6 11" id="KW-0472">Membrane</keyword>
<evidence type="ECO:0000256" key="8">
    <source>
        <dbReference type="ARBA" id="ARBA00023288"/>
    </source>
</evidence>
<dbReference type="EC" id="2.3.1.225" evidence="11"/>
<feature type="transmembrane region" description="Helical" evidence="11">
    <location>
        <begin position="227"/>
        <end position="248"/>
    </location>
</feature>
<keyword evidence="5 11" id="KW-1133">Transmembrane helix</keyword>
<keyword evidence="7" id="KW-0564">Palmitate</keyword>